<dbReference type="Proteomes" id="UP000245535">
    <property type="component" value="Unassembled WGS sequence"/>
</dbReference>
<keyword evidence="5" id="KW-1185">Reference proteome</keyword>
<gene>
    <name evidence="4" type="ORF">BC781_103661</name>
</gene>
<evidence type="ECO:0000256" key="1">
    <source>
        <dbReference type="ARBA" id="ARBA00006484"/>
    </source>
</evidence>
<dbReference type="EMBL" id="QGDO01000003">
    <property type="protein sequence ID" value="PWJ42409.1"/>
    <property type="molecule type" value="Genomic_DNA"/>
</dbReference>
<dbReference type="Gene3D" id="3.40.50.720">
    <property type="entry name" value="NAD(P)-binding Rossmann-like Domain"/>
    <property type="match status" value="1"/>
</dbReference>
<evidence type="ECO:0000313" key="5">
    <source>
        <dbReference type="Proteomes" id="UP000245535"/>
    </source>
</evidence>
<dbReference type="PRINTS" id="PR00080">
    <property type="entry name" value="SDRFAMILY"/>
</dbReference>
<keyword evidence="2" id="KW-0560">Oxidoreductase</keyword>
<dbReference type="PANTHER" id="PTHR43976:SF16">
    <property type="entry name" value="SHORT-CHAIN DEHYDROGENASE_REDUCTASE FAMILY PROTEIN"/>
    <property type="match status" value="1"/>
</dbReference>
<dbReference type="InterPro" id="IPR002347">
    <property type="entry name" value="SDR_fam"/>
</dbReference>
<evidence type="ECO:0000256" key="2">
    <source>
        <dbReference type="ARBA" id="ARBA00023002"/>
    </source>
</evidence>
<proteinExistence type="inferred from homology"/>
<dbReference type="Pfam" id="PF00106">
    <property type="entry name" value="adh_short"/>
    <property type="match status" value="1"/>
</dbReference>
<dbReference type="CDD" id="cd05374">
    <property type="entry name" value="17beta-HSD-like_SDR_c"/>
    <property type="match status" value="1"/>
</dbReference>
<reference evidence="4 5" key="1">
    <citation type="submission" date="2018-03" db="EMBL/GenBank/DDBJ databases">
        <title>Genomic Encyclopedia of Archaeal and Bacterial Type Strains, Phase II (KMG-II): from individual species to whole genera.</title>
        <authorList>
            <person name="Goeker M."/>
        </authorList>
    </citation>
    <scope>NUCLEOTIDE SEQUENCE [LARGE SCALE GENOMIC DNA]</scope>
    <source>
        <strain evidence="4 5">DSM 28229</strain>
    </source>
</reference>
<dbReference type="InterPro" id="IPR051911">
    <property type="entry name" value="SDR_oxidoreductase"/>
</dbReference>
<comment type="similarity">
    <text evidence="1 3">Belongs to the short-chain dehydrogenases/reductases (SDR) family.</text>
</comment>
<dbReference type="PRINTS" id="PR00081">
    <property type="entry name" value="GDHRDH"/>
</dbReference>
<dbReference type="AlphaFoldDB" id="A0A315ZB72"/>
<dbReference type="SUPFAM" id="SSF51735">
    <property type="entry name" value="NAD(P)-binding Rossmann-fold domains"/>
    <property type="match status" value="1"/>
</dbReference>
<dbReference type="GO" id="GO:0016491">
    <property type="term" value="F:oxidoreductase activity"/>
    <property type="evidence" value="ECO:0007669"/>
    <property type="project" value="UniProtKB-KW"/>
</dbReference>
<dbReference type="InterPro" id="IPR036291">
    <property type="entry name" value="NAD(P)-bd_dom_sf"/>
</dbReference>
<evidence type="ECO:0000313" key="4">
    <source>
        <dbReference type="EMBL" id="PWJ42409.1"/>
    </source>
</evidence>
<accession>A0A315ZB72</accession>
<evidence type="ECO:0000256" key="3">
    <source>
        <dbReference type="RuleBase" id="RU000363"/>
    </source>
</evidence>
<name>A0A315ZB72_SEDFL</name>
<sequence length="274" mass="30042">MKKTILITGSSTGIGRSSAIKFQKEGWNVVATMRSPEKETELDQLENVLVTKLDVLDLQSIENAINEGIEHFGKIDVVLNNAGYGLAGTFESASRESLMRQFGVNVQGLFDVTQKALPHFRANKDGMFINISSIGGKMTFPVMPVYHATKHAVEGFTESLAYEMEAIGVKVKIVEPGAIATDFGGRSMDFQHDESLTEYNEFVAGVMGKFQEMMDPTKMSTPELVADVIYTAATDGTDTLRYRAGADAEQLLNARQAMSDTEFKNMMKTQLGLA</sequence>
<dbReference type="PANTHER" id="PTHR43976">
    <property type="entry name" value="SHORT CHAIN DEHYDROGENASE"/>
    <property type="match status" value="1"/>
</dbReference>
<protein>
    <submittedName>
        <fullName evidence="4">NADP-dependent 3-hydroxy acid dehydrogenase YdfG</fullName>
    </submittedName>
</protein>
<dbReference type="RefSeq" id="WP_109619338.1">
    <property type="nucleotide sequence ID" value="NZ_QGDO01000003.1"/>
</dbReference>
<organism evidence="4 5">
    <name type="scientific">Sediminitomix flava</name>
    <dbReference type="NCBI Taxonomy" id="379075"/>
    <lineage>
        <taxon>Bacteria</taxon>
        <taxon>Pseudomonadati</taxon>
        <taxon>Bacteroidota</taxon>
        <taxon>Cytophagia</taxon>
        <taxon>Cytophagales</taxon>
        <taxon>Flammeovirgaceae</taxon>
        <taxon>Sediminitomix</taxon>
    </lineage>
</organism>
<comment type="caution">
    <text evidence="4">The sequence shown here is derived from an EMBL/GenBank/DDBJ whole genome shotgun (WGS) entry which is preliminary data.</text>
</comment>
<dbReference type="OrthoDB" id="9786056at2"/>